<dbReference type="PATRIC" id="fig|1423812.3.peg.40"/>
<feature type="chain" id="PRO_5038434808" description="Solute-binding protein family 3/N-terminal domain-containing protein" evidence="5">
    <location>
        <begin position="24"/>
        <end position="260"/>
    </location>
</feature>
<sequence length="260" mass="29071">MQFKFNKKFLTLIIGFISLGVLVSGCSKGSADNKKTLTVGTTAQTYPNSYKKNDKLVGFDIDVTNEVAKKIGYKVRWKVIGDVPGLFGALDSGKIDTIANAVTVLPARQKNYNFSRVYSRYPAQIAVLKDSKYKSVKDLEGKTVSATIGSSNIDLLKKYNSKVNIKTYDDRNAVFTDANSGKVDGVLNQRQFLQTTIKKQKLNLRILKDVIGENKAAYPFKKKQDQKLRQKISDALKTLEKDGTLSKISKKYFNEDVTQK</sequence>
<gene>
    <name evidence="7" type="ORF">FD20_GL000038</name>
</gene>
<name>A0A0R1Q305_9LACO</name>
<dbReference type="InterPro" id="IPR018313">
    <property type="entry name" value="SBP_3_CS"/>
</dbReference>
<dbReference type="SMART" id="SM00062">
    <property type="entry name" value="PBPb"/>
    <property type="match status" value="1"/>
</dbReference>
<feature type="domain" description="Solute-binding protein family 3/N-terminal" evidence="6">
    <location>
        <begin position="36"/>
        <end position="256"/>
    </location>
</feature>
<accession>A0A0R1Q305</accession>
<comment type="similarity">
    <text evidence="2 4">Belongs to the bacterial solute-binding protein 3 family.</text>
</comment>
<dbReference type="EMBL" id="AZEG01000001">
    <property type="protein sequence ID" value="KRL39001.1"/>
    <property type="molecule type" value="Genomic_DNA"/>
</dbReference>
<dbReference type="AlphaFoldDB" id="A0A0R1Q305"/>
<dbReference type="RefSeq" id="WP_057735491.1">
    <property type="nucleotide sequence ID" value="NZ_AZEG01000001.1"/>
</dbReference>
<dbReference type="InterPro" id="IPR001638">
    <property type="entry name" value="Solute-binding_3/MltF_N"/>
</dbReference>
<protein>
    <recommendedName>
        <fullName evidence="6">Solute-binding protein family 3/N-terminal domain-containing protein</fullName>
    </recommendedName>
</protein>
<dbReference type="OrthoDB" id="8613538at2"/>
<keyword evidence="8" id="KW-1185">Reference proteome</keyword>
<dbReference type="Proteomes" id="UP000051155">
    <property type="component" value="Unassembled WGS sequence"/>
</dbReference>
<dbReference type="PANTHER" id="PTHR35936">
    <property type="entry name" value="MEMBRANE-BOUND LYTIC MUREIN TRANSGLYCOSYLASE F"/>
    <property type="match status" value="1"/>
</dbReference>
<dbReference type="Pfam" id="PF00497">
    <property type="entry name" value="SBP_bac_3"/>
    <property type="match status" value="1"/>
</dbReference>
<reference evidence="7 8" key="1">
    <citation type="journal article" date="2015" name="Genome Announc.">
        <title>Expanding the biotechnology potential of lactobacilli through comparative genomics of 213 strains and associated genera.</title>
        <authorList>
            <person name="Sun Z."/>
            <person name="Harris H.M."/>
            <person name="McCann A."/>
            <person name="Guo C."/>
            <person name="Argimon S."/>
            <person name="Zhang W."/>
            <person name="Yang X."/>
            <person name="Jeffery I.B."/>
            <person name="Cooney J.C."/>
            <person name="Kagawa T.F."/>
            <person name="Liu W."/>
            <person name="Song Y."/>
            <person name="Salvetti E."/>
            <person name="Wrobel A."/>
            <person name="Rasinkangas P."/>
            <person name="Parkhill J."/>
            <person name="Rea M.C."/>
            <person name="O'Sullivan O."/>
            <person name="Ritari J."/>
            <person name="Douillard F.P."/>
            <person name="Paul Ross R."/>
            <person name="Yang R."/>
            <person name="Briner A.E."/>
            <person name="Felis G.E."/>
            <person name="de Vos W.M."/>
            <person name="Barrangou R."/>
            <person name="Klaenhammer T.R."/>
            <person name="Caufield P.W."/>
            <person name="Cui Y."/>
            <person name="Zhang H."/>
            <person name="O'Toole P.W."/>
        </authorList>
    </citation>
    <scope>NUCLEOTIDE SEQUENCE [LARGE SCALE GENOMIC DNA]</scope>
    <source>
        <strain evidence="7 8">DSM 19971</strain>
    </source>
</reference>
<evidence type="ECO:0000256" key="4">
    <source>
        <dbReference type="RuleBase" id="RU003744"/>
    </source>
</evidence>
<evidence type="ECO:0000313" key="7">
    <source>
        <dbReference type="EMBL" id="KRL39001.1"/>
    </source>
</evidence>
<feature type="signal peptide" evidence="5">
    <location>
        <begin position="1"/>
        <end position="23"/>
    </location>
</feature>
<dbReference type="STRING" id="1423812.FD20_GL000038"/>
<evidence type="ECO:0000256" key="1">
    <source>
        <dbReference type="ARBA" id="ARBA00004196"/>
    </source>
</evidence>
<dbReference type="GO" id="GO:0030313">
    <property type="term" value="C:cell envelope"/>
    <property type="evidence" value="ECO:0007669"/>
    <property type="project" value="UniProtKB-SubCell"/>
</dbReference>
<evidence type="ECO:0000256" key="3">
    <source>
        <dbReference type="ARBA" id="ARBA00022729"/>
    </source>
</evidence>
<evidence type="ECO:0000256" key="2">
    <source>
        <dbReference type="ARBA" id="ARBA00010333"/>
    </source>
</evidence>
<organism evidence="7 8">
    <name type="scientific">Liquorilactobacillus uvarum DSM 19971</name>
    <dbReference type="NCBI Taxonomy" id="1423812"/>
    <lineage>
        <taxon>Bacteria</taxon>
        <taxon>Bacillati</taxon>
        <taxon>Bacillota</taxon>
        <taxon>Bacilli</taxon>
        <taxon>Lactobacillales</taxon>
        <taxon>Lactobacillaceae</taxon>
        <taxon>Liquorilactobacillus</taxon>
    </lineage>
</organism>
<keyword evidence="3 5" id="KW-0732">Signal</keyword>
<comment type="caution">
    <text evidence="7">The sequence shown here is derived from an EMBL/GenBank/DDBJ whole genome shotgun (WGS) entry which is preliminary data.</text>
</comment>
<evidence type="ECO:0000256" key="5">
    <source>
        <dbReference type="SAM" id="SignalP"/>
    </source>
</evidence>
<dbReference type="PANTHER" id="PTHR35936:SF19">
    <property type="entry name" value="AMINO-ACID-BINDING PROTEIN YXEM-RELATED"/>
    <property type="match status" value="1"/>
</dbReference>
<evidence type="ECO:0000313" key="8">
    <source>
        <dbReference type="Proteomes" id="UP000051155"/>
    </source>
</evidence>
<comment type="subcellular location">
    <subcellularLocation>
        <location evidence="1">Cell envelope</location>
    </subcellularLocation>
</comment>
<evidence type="ECO:0000259" key="6">
    <source>
        <dbReference type="SMART" id="SM00062"/>
    </source>
</evidence>
<dbReference type="PROSITE" id="PS01039">
    <property type="entry name" value="SBP_BACTERIAL_3"/>
    <property type="match status" value="1"/>
</dbReference>
<dbReference type="SUPFAM" id="SSF53850">
    <property type="entry name" value="Periplasmic binding protein-like II"/>
    <property type="match status" value="1"/>
</dbReference>
<dbReference type="Gene3D" id="3.40.190.10">
    <property type="entry name" value="Periplasmic binding protein-like II"/>
    <property type="match status" value="2"/>
</dbReference>
<dbReference type="PROSITE" id="PS51257">
    <property type="entry name" value="PROKAR_LIPOPROTEIN"/>
    <property type="match status" value="1"/>
</dbReference>
<proteinExistence type="inferred from homology"/>